<evidence type="ECO:0000256" key="8">
    <source>
        <dbReference type="SAM" id="Phobius"/>
    </source>
</evidence>
<dbReference type="Gene3D" id="1.20.1720.10">
    <property type="entry name" value="Multidrug resistance protein D"/>
    <property type="match status" value="1"/>
</dbReference>
<proteinExistence type="predicted"/>
<evidence type="ECO:0000256" key="3">
    <source>
        <dbReference type="ARBA" id="ARBA00022475"/>
    </source>
</evidence>
<organism evidence="10 11">
    <name type="scientific">Williamsia serinedens</name>
    <dbReference type="NCBI Taxonomy" id="391736"/>
    <lineage>
        <taxon>Bacteria</taxon>
        <taxon>Bacillati</taxon>
        <taxon>Actinomycetota</taxon>
        <taxon>Actinomycetes</taxon>
        <taxon>Mycobacteriales</taxon>
        <taxon>Nocardiaceae</taxon>
        <taxon>Williamsia</taxon>
    </lineage>
</organism>
<feature type="domain" description="Major facilitator superfamily (MFS) profile" evidence="9">
    <location>
        <begin position="34"/>
        <end position="555"/>
    </location>
</feature>
<feature type="transmembrane region" description="Helical" evidence="8">
    <location>
        <begin position="193"/>
        <end position="213"/>
    </location>
</feature>
<reference evidence="10 11" key="1">
    <citation type="submission" date="2022-06" db="EMBL/GenBank/DDBJ databases">
        <title>Genomic Encyclopedia of Archaeal and Bacterial Type Strains, Phase II (KMG-II): from individual species to whole genera.</title>
        <authorList>
            <person name="Goeker M."/>
        </authorList>
    </citation>
    <scope>NUCLEOTIDE SEQUENCE [LARGE SCALE GENOMIC DNA]</scope>
    <source>
        <strain evidence="10 11">DSM 45037</strain>
    </source>
</reference>
<dbReference type="SUPFAM" id="SSF103473">
    <property type="entry name" value="MFS general substrate transporter"/>
    <property type="match status" value="1"/>
</dbReference>
<feature type="compositionally biased region" description="Basic and acidic residues" evidence="7">
    <location>
        <begin position="640"/>
        <end position="651"/>
    </location>
</feature>
<feature type="region of interest" description="Disordered" evidence="7">
    <location>
        <begin position="564"/>
        <end position="594"/>
    </location>
</feature>
<keyword evidence="3" id="KW-1003">Cell membrane</keyword>
<comment type="subcellular location">
    <subcellularLocation>
        <location evidence="1">Cell membrane</location>
        <topology evidence="1">Multi-pass membrane protein</topology>
    </subcellularLocation>
</comment>
<evidence type="ECO:0000256" key="1">
    <source>
        <dbReference type="ARBA" id="ARBA00004651"/>
    </source>
</evidence>
<evidence type="ECO:0000256" key="7">
    <source>
        <dbReference type="SAM" id="MobiDB-lite"/>
    </source>
</evidence>
<dbReference type="Proteomes" id="UP001205740">
    <property type="component" value="Unassembled WGS sequence"/>
</dbReference>
<evidence type="ECO:0000259" key="9">
    <source>
        <dbReference type="PROSITE" id="PS50850"/>
    </source>
</evidence>
<evidence type="ECO:0000313" key="11">
    <source>
        <dbReference type="Proteomes" id="UP001205740"/>
    </source>
</evidence>
<dbReference type="InterPro" id="IPR011701">
    <property type="entry name" value="MFS"/>
</dbReference>
<keyword evidence="5 8" id="KW-1133">Transmembrane helix</keyword>
<evidence type="ECO:0000256" key="5">
    <source>
        <dbReference type="ARBA" id="ARBA00022989"/>
    </source>
</evidence>
<dbReference type="CDD" id="cd17502">
    <property type="entry name" value="MFS_Azr1_MDR_like"/>
    <property type="match status" value="1"/>
</dbReference>
<dbReference type="PROSITE" id="PS50850">
    <property type="entry name" value="MFS"/>
    <property type="match status" value="1"/>
</dbReference>
<comment type="caution">
    <text evidence="10">The sequence shown here is derived from an EMBL/GenBank/DDBJ whole genome shotgun (WGS) entry which is preliminary data.</text>
</comment>
<feature type="transmembrane region" description="Helical" evidence="8">
    <location>
        <begin position="99"/>
        <end position="121"/>
    </location>
</feature>
<feature type="transmembrane region" description="Helical" evidence="8">
    <location>
        <begin position="360"/>
        <end position="379"/>
    </location>
</feature>
<keyword evidence="2" id="KW-0813">Transport</keyword>
<dbReference type="InterPro" id="IPR004638">
    <property type="entry name" value="EmrB-like"/>
</dbReference>
<keyword evidence="6 8" id="KW-0472">Membrane</keyword>
<feature type="transmembrane region" description="Helical" evidence="8">
    <location>
        <begin position="428"/>
        <end position="449"/>
    </location>
</feature>
<feature type="transmembrane region" description="Helical" evidence="8">
    <location>
        <begin position="293"/>
        <end position="316"/>
    </location>
</feature>
<evidence type="ECO:0000313" key="10">
    <source>
        <dbReference type="EMBL" id="MCP2161654.1"/>
    </source>
</evidence>
<dbReference type="Pfam" id="PF07690">
    <property type="entry name" value="MFS_1"/>
    <property type="match status" value="1"/>
</dbReference>
<name>A0ABT1H344_9NOCA</name>
<dbReference type="PANTHER" id="PTHR23501">
    <property type="entry name" value="MAJOR FACILITATOR SUPERFAMILY"/>
    <property type="match status" value="1"/>
</dbReference>
<keyword evidence="11" id="KW-1185">Reference proteome</keyword>
<feature type="transmembrane region" description="Helical" evidence="8">
    <location>
        <begin position="31"/>
        <end position="56"/>
    </location>
</feature>
<dbReference type="RefSeq" id="WP_372505027.1">
    <property type="nucleotide sequence ID" value="NZ_BAAAOE010000001.1"/>
</dbReference>
<feature type="transmembrane region" description="Helical" evidence="8">
    <location>
        <begin position="225"/>
        <end position="244"/>
    </location>
</feature>
<evidence type="ECO:0000256" key="4">
    <source>
        <dbReference type="ARBA" id="ARBA00022692"/>
    </source>
</evidence>
<evidence type="ECO:0000256" key="2">
    <source>
        <dbReference type="ARBA" id="ARBA00022448"/>
    </source>
</evidence>
<dbReference type="NCBIfam" id="TIGR00711">
    <property type="entry name" value="efflux_EmrB"/>
    <property type="match status" value="1"/>
</dbReference>
<feature type="transmembrane region" description="Helical" evidence="8">
    <location>
        <begin position="160"/>
        <end position="181"/>
    </location>
</feature>
<gene>
    <name evidence="10" type="ORF">LX12_002853</name>
</gene>
<protein>
    <submittedName>
        <fullName evidence="10">Drug resistance transporter, EmrB/QacA subfamily</fullName>
    </submittedName>
</protein>
<sequence>MSNSTAAPDATGASTPSAPTAAPAALTHRQILTIMGGLMIGMFLAALDQTIVSTSIRTIADDLNGYSLQAWVTTAYLITSTLATPLYGKLSDMYGRKPFFMAAISIFVVGSLLCSTSTSMYELAGFRALQGIGAGGLFSLALTIIGDIVAPRERAKYQGYFLAVFGTSSVLGPVLGGLFAGQDSILFVSGWRWVFLVNVPIGLIALVVVFRVLNYDRIQGVRRRIDWWGALALAVGVVPLLVVAEQGREWGWGSVRSIVCYAIGVVGVALFVGVEKAMGEAAIIPLRVFKNRVFAQGIVISIVIGMVMFGAISILPQYYQVLRGSSPTIAGLQLLPMVLGLMSASIVSGQTISRTGRYKIFTLIGVVLITVMTFLLHYVSPSTSLYVVMLMTFGLGFGLGNLMQPLTLAMQNVLPAKDMGISTSSATFFRQIGGTLGVAVFFSVLFSLMGPNIADEFQKAAPTQSFQQGVREAVQSSDPTVSGFGRSLVEAAQGGGGGATGSVMNDTSVIAKLPDAVAAPIKQGFSGAMDSVFLTVSIVSVIALVAVFTWKEVPLRKTSGTQAAAEDAMGTGPDPDAAPGADVTHARSGVADDVTTSGEIVDPAAVHGKHTALADEGGPVVAPDHGGRHEASEATTAVVDDDRPHPSRHEA</sequence>
<feature type="region of interest" description="Disordered" evidence="7">
    <location>
        <begin position="1"/>
        <end position="21"/>
    </location>
</feature>
<evidence type="ECO:0000256" key="6">
    <source>
        <dbReference type="ARBA" id="ARBA00023136"/>
    </source>
</evidence>
<dbReference type="InterPro" id="IPR036259">
    <property type="entry name" value="MFS_trans_sf"/>
</dbReference>
<feature type="region of interest" description="Disordered" evidence="7">
    <location>
        <begin position="613"/>
        <end position="651"/>
    </location>
</feature>
<dbReference type="EMBL" id="JAMTCG010000005">
    <property type="protein sequence ID" value="MCP2161654.1"/>
    <property type="molecule type" value="Genomic_DNA"/>
</dbReference>
<feature type="transmembrane region" description="Helical" evidence="8">
    <location>
        <begin position="385"/>
        <end position="408"/>
    </location>
</feature>
<dbReference type="PANTHER" id="PTHR23501:SF197">
    <property type="entry name" value="COMD"/>
    <property type="match status" value="1"/>
</dbReference>
<accession>A0ABT1H344</accession>
<dbReference type="InterPro" id="IPR020846">
    <property type="entry name" value="MFS_dom"/>
</dbReference>
<feature type="transmembrane region" description="Helical" evidence="8">
    <location>
        <begin position="328"/>
        <end position="348"/>
    </location>
</feature>
<keyword evidence="4 8" id="KW-0812">Transmembrane</keyword>
<feature type="transmembrane region" description="Helical" evidence="8">
    <location>
        <begin position="127"/>
        <end position="148"/>
    </location>
</feature>
<feature type="transmembrane region" description="Helical" evidence="8">
    <location>
        <begin position="532"/>
        <end position="550"/>
    </location>
</feature>
<dbReference type="Gene3D" id="1.20.1250.20">
    <property type="entry name" value="MFS general substrate transporter like domains"/>
    <property type="match status" value="1"/>
</dbReference>
<feature type="transmembrane region" description="Helical" evidence="8">
    <location>
        <begin position="68"/>
        <end position="87"/>
    </location>
</feature>
<feature type="transmembrane region" description="Helical" evidence="8">
    <location>
        <begin position="250"/>
        <end position="272"/>
    </location>
</feature>